<dbReference type="EMBL" id="CP031166">
    <property type="protein sequence ID" value="AXV10068.1"/>
    <property type="molecule type" value="Genomic_DNA"/>
</dbReference>
<protein>
    <submittedName>
        <fullName evidence="1">Uncharacterized protein</fullName>
    </submittedName>
</protein>
<keyword evidence="1" id="KW-0614">Plasmid</keyword>
<gene>
    <name evidence="1" type="ORF">DVS28_b0298</name>
</gene>
<evidence type="ECO:0000313" key="1">
    <source>
        <dbReference type="EMBL" id="AXV10068.1"/>
    </source>
</evidence>
<dbReference type="RefSeq" id="WP_114594653.1">
    <property type="nucleotide sequence ID" value="NZ_CP031166.1"/>
</dbReference>
<accession>A0A346Y6H1</accession>
<reference evidence="1 2" key="1">
    <citation type="submission" date="2018-09" db="EMBL/GenBank/DDBJ databases">
        <title>Complete genome sequence of Euzebya sp. DY32-46 isolated from seawater of Pacific Ocean.</title>
        <authorList>
            <person name="Xu L."/>
            <person name="Wu Y.-H."/>
            <person name="Xu X.-W."/>
        </authorList>
    </citation>
    <scope>NUCLEOTIDE SEQUENCE [LARGE SCALE GENOMIC DNA]</scope>
    <source>
        <strain evidence="1 2">DY32-46</strain>
        <plasmid evidence="2">pedy32-46i</plasmid>
    </source>
</reference>
<sequence length="113" mass="11908">MTPAAPVPTADQFRFAELVGMVEAVGPDLSAEALDRLRRDSTASMILDDPTGVVADLVIDHLSDLPAVDWVPLRNTLLAAALVDGGRPGARLLMVLRCHCTDRPAGTYGGDAN</sequence>
<name>A0A346Y6H1_9ACTN</name>
<organism evidence="1 2">
    <name type="scientific">Euzebya pacifica</name>
    <dbReference type="NCBI Taxonomy" id="1608957"/>
    <lineage>
        <taxon>Bacteria</taxon>
        <taxon>Bacillati</taxon>
        <taxon>Actinomycetota</taxon>
        <taxon>Nitriliruptoria</taxon>
        <taxon>Euzebyales</taxon>
    </lineage>
</organism>
<dbReference type="Proteomes" id="UP000264006">
    <property type="component" value="Plasmid pEDY32-46I"/>
</dbReference>
<geneLocation type="plasmid" evidence="2">
    <name>pedy32-46i</name>
</geneLocation>
<dbReference type="KEGG" id="euz:DVS28_b0298"/>
<keyword evidence="2" id="KW-1185">Reference proteome</keyword>
<proteinExistence type="predicted"/>
<evidence type="ECO:0000313" key="2">
    <source>
        <dbReference type="Proteomes" id="UP000264006"/>
    </source>
</evidence>
<dbReference type="AlphaFoldDB" id="A0A346Y6H1"/>